<dbReference type="Proteomes" id="UP000235371">
    <property type="component" value="Unassembled WGS sequence"/>
</dbReference>
<name>A0A2J6THP1_9HELO</name>
<dbReference type="InParanoid" id="A0A2J6THP1"/>
<feature type="region of interest" description="Disordered" evidence="1">
    <location>
        <begin position="131"/>
        <end position="156"/>
    </location>
</feature>
<keyword evidence="3" id="KW-1185">Reference proteome</keyword>
<reference evidence="2 3" key="1">
    <citation type="submission" date="2016-04" db="EMBL/GenBank/DDBJ databases">
        <title>A degradative enzymes factory behind the ericoid mycorrhizal symbiosis.</title>
        <authorList>
            <consortium name="DOE Joint Genome Institute"/>
            <person name="Martino E."/>
            <person name="Morin E."/>
            <person name="Grelet G."/>
            <person name="Kuo A."/>
            <person name="Kohler A."/>
            <person name="Daghino S."/>
            <person name="Barry K."/>
            <person name="Choi C."/>
            <person name="Cichocki N."/>
            <person name="Clum A."/>
            <person name="Copeland A."/>
            <person name="Hainaut M."/>
            <person name="Haridas S."/>
            <person name="Labutti K."/>
            <person name="Lindquist E."/>
            <person name="Lipzen A."/>
            <person name="Khouja H.-R."/>
            <person name="Murat C."/>
            <person name="Ohm R."/>
            <person name="Olson A."/>
            <person name="Spatafora J."/>
            <person name="Veneault-Fourrey C."/>
            <person name="Henrissat B."/>
            <person name="Grigoriev I."/>
            <person name="Martin F."/>
            <person name="Perotto S."/>
        </authorList>
    </citation>
    <scope>NUCLEOTIDE SEQUENCE [LARGE SCALE GENOMIC DNA]</scope>
    <source>
        <strain evidence="2 3">E</strain>
    </source>
</reference>
<gene>
    <name evidence="2" type="ORF">K444DRAFT_717315</name>
</gene>
<dbReference type="OrthoDB" id="5226586at2759"/>
<proteinExistence type="predicted"/>
<organism evidence="2 3">
    <name type="scientific">Hyaloscypha bicolor E</name>
    <dbReference type="NCBI Taxonomy" id="1095630"/>
    <lineage>
        <taxon>Eukaryota</taxon>
        <taxon>Fungi</taxon>
        <taxon>Dikarya</taxon>
        <taxon>Ascomycota</taxon>
        <taxon>Pezizomycotina</taxon>
        <taxon>Leotiomycetes</taxon>
        <taxon>Helotiales</taxon>
        <taxon>Hyaloscyphaceae</taxon>
        <taxon>Hyaloscypha</taxon>
        <taxon>Hyaloscypha bicolor</taxon>
    </lineage>
</organism>
<dbReference type="RefSeq" id="XP_024739450.1">
    <property type="nucleotide sequence ID" value="XM_024888401.1"/>
</dbReference>
<evidence type="ECO:0000256" key="1">
    <source>
        <dbReference type="SAM" id="MobiDB-lite"/>
    </source>
</evidence>
<feature type="region of interest" description="Disordered" evidence="1">
    <location>
        <begin position="382"/>
        <end position="409"/>
    </location>
</feature>
<dbReference type="AlphaFoldDB" id="A0A2J6THP1"/>
<dbReference type="GeneID" id="36596477"/>
<sequence length="484" mass="54164">MTGRRTRERDRIGGKALTGEQFWLMEKMSHLDKVSLLDNAGFLHYAPSGCKIPSSLSMEDTSSHGHIEKPKAALFWKFGISTSSLAMQVLLFASGVFSRALFTCSAQTSRMFAGHECGYIDRHLSRNYSSMFSPNPPSSANAQANESVNRSWSQAPTLTPSKFDQIRLEEQLFSPASHVSAQLHQNRIEKLLFSPTSPLSAEFERNRLEDHFFPQSLPASAQLLPDQVAESPLSPPSPVNEVMPQGRRGFHIPQPLPRPFYALYAECSHRLDEITRQEKRILRRVGQVTSEIQMRERCTQIEPESRQREVELYKGFHGMQQIPLHAESPVFQPQGYQMPCTPWPTENWSQWQSRDGQQGCEGNNRLAAAGKYFLHSSELATKSFPSDKRSPDDITTTAGPSPDQRGSRRCSLMHRSSSLNDTAEQLEVLSTNTTAASGPQVKRLSLPSLAVLLTSGMNISELMPEKKDVGIHKLSKNRNQEPGS</sequence>
<accession>A0A2J6THP1</accession>
<evidence type="ECO:0000313" key="2">
    <source>
        <dbReference type="EMBL" id="PMD62546.1"/>
    </source>
</evidence>
<dbReference type="EMBL" id="KZ613783">
    <property type="protein sequence ID" value="PMD62546.1"/>
    <property type="molecule type" value="Genomic_DNA"/>
</dbReference>
<evidence type="ECO:0000313" key="3">
    <source>
        <dbReference type="Proteomes" id="UP000235371"/>
    </source>
</evidence>
<protein>
    <submittedName>
        <fullName evidence="2">Uncharacterized protein</fullName>
    </submittedName>
</protein>
<dbReference type="STRING" id="1095630.A0A2J6THP1"/>